<dbReference type="PROSITE" id="PS51257">
    <property type="entry name" value="PROKAR_LIPOPROTEIN"/>
    <property type="match status" value="1"/>
</dbReference>
<evidence type="ECO:0000313" key="2">
    <source>
        <dbReference type="EMBL" id="TYP96143.1"/>
    </source>
</evidence>
<name>A0A5S5DJL7_9SPHI</name>
<proteinExistence type="predicted"/>
<accession>A0A5S5DJL7</accession>
<evidence type="ECO:0000256" key="1">
    <source>
        <dbReference type="SAM" id="SignalP"/>
    </source>
</evidence>
<dbReference type="EMBL" id="VNHX01000007">
    <property type="protein sequence ID" value="TYP96143.1"/>
    <property type="molecule type" value="Genomic_DNA"/>
</dbReference>
<organism evidence="2 3">
    <name type="scientific">Sphingobacterium allocomposti</name>
    <dbReference type="NCBI Taxonomy" id="415956"/>
    <lineage>
        <taxon>Bacteria</taxon>
        <taxon>Pseudomonadati</taxon>
        <taxon>Bacteroidota</taxon>
        <taxon>Sphingobacteriia</taxon>
        <taxon>Sphingobacteriales</taxon>
        <taxon>Sphingobacteriaceae</taxon>
        <taxon>Sphingobacterium</taxon>
    </lineage>
</organism>
<protein>
    <recommendedName>
        <fullName evidence="4">Lipid-binding hydrolase</fullName>
    </recommendedName>
</protein>
<comment type="caution">
    <text evidence="2">The sequence shown here is derived from an EMBL/GenBank/DDBJ whole genome shotgun (WGS) entry which is preliminary data.</text>
</comment>
<sequence length="214" mass="24526">MKKATLILMAGLLLLALFSCRQDEHQEPEKLAFPFMKVGNQWNYRMITEAGETEISYRIADKTKENYFRVLLNFVGSELPAVDHFWYADQQTFTMATDWPDSNLSFTMLVKDAKVGDRWEYFVPAPLDPENDDLSGAITYEVTAANTSVSAIGRTFTDVYKVRHTASSHPQFYSDYFISLSSGVIKMEGMGYVRIDGDEIEYFPLAWQLKSKNF</sequence>
<dbReference type="AlphaFoldDB" id="A0A5S5DJL7"/>
<keyword evidence="3" id="KW-1185">Reference proteome</keyword>
<dbReference type="Proteomes" id="UP000325105">
    <property type="component" value="Unassembled WGS sequence"/>
</dbReference>
<evidence type="ECO:0008006" key="4">
    <source>
        <dbReference type="Google" id="ProtNLM"/>
    </source>
</evidence>
<feature type="signal peptide" evidence="1">
    <location>
        <begin position="1"/>
        <end position="21"/>
    </location>
</feature>
<evidence type="ECO:0000313" key="3">
    <source>
        <dbReference type="Proteomes" id="UP000325105"/>
    </source>
</evidence>
<reference evidence="2 3" key="1">
    <citation type="submission" date="2019-07" db="EMBL/GenBank/DDBJ databases">
        <title>Genomic Encyclopedia of Archaeal and Bacterial Type Strains, Phase II (KMG-II): from individual species to whole genera.</title>
        <authorList>
            <person name="Goeker M."/>
        </authorList>
    </citation>
    <scope>NUCLEOTIDE SEQUENCE [LARGE SCALE GENOMIC DNA]</scope>
    <source>
        <strain evidence="2 3">DSM 18850</strain>
    </source>
</reference>
<feature type="chain" id="PRO_5024367604" description="Lipid-binding hydrolase" evidence="1">
    <location>
        <begin position="22"/>
        <end position="214"/>
    </location>
</feature>
<keyword evidence="1" id="KW-0732">Signal</keyword>
<gene>
    <name evidence="2" type="ORF">BC792_10742</name>
</gene>